<evidence type="ECO:0000256" key="3">
    <source>
        <dbReference type="ARBA" id="ARBA00022946"/>
    </source>
</evidence>
<dbReference type="InParanoid" id="A0A482XJ38"/>
<dbReference type="PANTHER" id="PTHR11504:SF0">
    <property type="entry name" value="CYTOCHROME C OXIDASE SUBUNIT"/>
    <property type="match status" value="1"/>
</dbReference>
<dbReference type="STRING" id="195883.A0A482XJ38"/>
<dbReference type="Proteomes" id="UP000291343">
    <property type="component" value="Unassembled WGS sequence"/>
</dbReference>
<feature type="compositionally biased region" description="Basic and acidic residues" evidence="7">
    <location>
        <begin position="152"/>
        <end position="163"/>
    </location>
</feature>
<gene>
    <name evidence="9" type="ORF">LSTR_LSTR008303</name>
</gene>
<evidence type="ECO:0000256" key="7">
    <source>
        <dbReference type="SAM" id="MobiDB-lite"/>
    </source>
</evidence>
<feature type="compositionally biased region" description="Acidic residues" evidence="7">
    <location>
        <begin position="164"/>
        <end position="174"/>
    </location>
</feature>
<dbReference type="GO" id="GO:0005743">
    <property type="term" value="C:mitochondrial inner membrane"/>
    <property type="evidence" value="ECO:0007669"/>
    <property type="project" value="UniProtKB-SubCell"/>
</dbReference>
<sequence length="233" mass="27180">MITSKFTSLIQSRNFIKRQLFSGKSKKPSPSCPPAKEKKPCDCPPPDQHKECRDDFSKQIMSQRIFSPAQQAEFDSARKKWRAITLFIALPLIVSFSLSMLLMGESEHTRPPYVEYEYMYRRVKPFFWGDGKKSFFHNPCLNAVPGIGYEDDKCESMHHKPHEEEEEEESEDGAEESKSDGSNGENNDEDAEDDQKTLKAIKQYDHHHYRFKQYVLILMLVLFIAEYEYECIS</sequence>
<keyword evidence="3" id="KW-0809">Transit peptide</keyword>
<feature type="compositionally biased region" description="Basic and acidic residues" evidence="7">
    <location>
        <begin position="35"/>
        <end position="47"/>
    </location>
</feature>
<feature type="region of interest" description="Disordered" evidence="7">
    <location>
        <begin position="21"/>
        <end position="47"/>
    </location>
</feature>
<evidence type="ECO:0008006" key="11">
    <source>
        <dbReference type="Google" id="ProtNLM"/>
    </source>
</evidence>
<feature type="transmembrane region" description="Helical" evidence="8">
    <location>
        <begin position="83"/>
        <end position="103"/>
    </location>
</feature>
<comment type="caution">
    <text evidence="9">The sequence shown here is derived from an EMBL/GenBank/DDBJ whole genome shotgun (WGS) entry which is preliminary data.</text>
</comment>
<dbReference type="OrthoDB" id="5947505at2759"/>
<evidence type="ECO:0000256" key="8">
    <source>
        <dbReference type="SAM" id="Phobius"/>
    </source>
</evidence>
<dbReference type="Pfam" id="PF02046">
    <property type="entry name" value="COX6A"/>
    <property type="match status" value="1"/>
</dbReference>
<evidence type="ECO:0000313" key="10">
    <source>
        <dbReference type="Proteomes" id="UP000291343"/>
    </source>
</evidence>
<evidence type="ECO:0000256" key="1">
    <source>
        <dbReference type="ARBA" id="ARBA00004273"/>
    </source>
</evidence>
<organism evidence="9 10">
    <name type="scientific">Laodelphax striatellus</name>
    <name type="common">Small brown planthopper</name>
    <name type="synonym">Delphax striatella</name>
    <dbReference type="NCBI Taxonomy" id="195883"/>
    <lineage>
        <taxon>Eukaryota</taxon>
        <taxon>Metazoa</taxon>
        <taxon>Ecdysozoa</taxon>
        <taxon>Arthropoda</taxon>
        <taxon>Hexapoda</taxon>
        <taxon>Insecta</taxon>
        <taxon>Pterygota</taxon>
        <taxon>Neoptera</taxon>
        <taxon>Paraneoptera</taxon>
        <taxon>Hemiptera</taxon>
        <taxon>Auchenorrhyncha</taxon>
        <taxon>Fulgoroidea</taxon>
        <taxon>Delphacidae</taxon>
        <taxon>Criomorphinae</taxon>
        <taxon>Laodelphax</taxon>
    </lineage>
</organism>
<accession>A0A482XJ38</accession>
<name>A0A482XJ38_LAOST</name>
<dbReference type="AlphaFoldDB" id="A0A482XJ38"/>
<keyword evidence="8" id="KW-0812">Transmembrane</keyword>
<proteinExistence type="inferred from homology"/>
<evidence type="ECO:0000256" key="6">
    <source>
        <dbReference type="RuleBase" id="RU004396"/>
    </source>
</evidence>
<keyword evidence="5 8" id="KW-0472">Membrane</keyword>
<dbReference type="InterPro" id="IPR001349">
    <property type="entry name" value="Cyt_c_oxidase_su6a"/>
</dbReference>
<evidence type="ECO:0000256" key="5">
    <source>
        <dbReference type="ARBA" id="ARBA00023136"/>
    </source>
</evidence>
<comment type="subcellular location">
    <subcellularLocation>
        <location evidence="1">Mitochondrion inner membrane</location>
    </subcellularLocation>
</comment>
<dbReference type="InterPro" id="IPR036418">
    <property type="entry name" value="Cyt_c_oxidase_su6a_sf"/>
</dbReference>
<dbReference type="Gene3D" id="4.10.95.10">
    <property type="entry name" value="Cytochrome c oxidase, subunit VIa"/>
    <property type="match status" value="1"/>
</dbReference>
<reference evidence="9 10" key="1">
    <citation type="journal article" date="2017" name="Gigascience">
        <title>Genome sequence of the small brown planthopper, Laodelphax striatellus.</title>
        <authorList>
            <person name="Zhu J."/>
            <person name="Jiang F."/>
            <person name="Wang X."/>
            <person name="Yang P."/>
            <person name="Bao Y."/>
            <person name="Zhao W."/>
            <person name="Wang W."/>
            <person name="Lu H."/>
            <person name="Wang Q."/>
            <person name="Cui N."/>
            <person name="Li J."/>
            <person name="Chen X."/>
            <person name="Luo L."/>
            <person name="Yu J."/>
            <person name="Kang L."/>
            <person name="Cui F."/>
        </authorList>
    </citation>
    <scope>NUCLEOTIDE SEQUENCE [LARGE SCALE GENOMIC DNA]</scope>
    <source>
        <strain evidence="9">Lst14</strain>
    </source>
</reference>
<dbReference type="PANTHER" id="PTHR11504">
    <property type="entry name" value="CYTOCHROME C OXIDASE POLYPEPTIDE VIA"/>
    <property type="match status" value="1"/>
</dbReference>
<keyword evidence="8" id="KW-1133">Transmembrane helix</keyword>
<keyword evidence="10" id="KW-1185">Reference proteome</keyword>
<dbReference type="GO" id="GO:0006123">
    <property type="term" value="P:mitochondrial electron transport, cytochrome c to oxygen"/>
    <property type="evidence" value="ECO:0007669"/>
    <property type="project" value="TreeGrafter"/>
</dbReference>
<evidence type="ECO:0000256" key="2">
    <source>
        <dbReference type="ARBA" id="ARBA00022792"/>
    </source>
</evidence>
<dbReference type="EMBL" id="QKKF02007569">
    <property type="protein sequence ID" value="RZF45926.1"/>
    <property type="molecule type" value="Genomic_DNA"/>
</dbReference>
<protein>
    <recommendedName>
        <fullName evidence="11">Cytochrome c oxidase polypeptide VIa</fullName>
    </recommendedName>
</protein>
<dbReference type="GO" id="GO:0030234">
    <property type="term" value="F:enzyme regulator activity"/>
    <property type="evidence" value="ECO:0007669"/>
    <property type="project" value="TreeGrafter"/>
</dbReference>
<keyword evidence="4" id="KW-0496">Mitochondrion</keyword>
<comment type="similarity">
    <text evidence="6">Belongs to the cytochrome c oxidase subunit 6A family.</text>
</comment>
<evidence type="ECO:0000256" key="4">
    <source>
        <dbReference type="ARBA" id="ARBA00023128"/>
    </source>
</evidence>
<evidence type="ECO:0000313" key="9">
    <source>
        <dbReference type="EMBL" id="RZF45926.1"/>
    </source>
</evidence>
<feature type="region of interest" description="Disordered" evidence="7">
    <location>
        <begin position="152"/>
        <end position="196"/>
    </location>
</feature>
<dbReference type="SUPFAM" id="SSF81411">
    <property type="entry name" value="Mitochondrial cytochrome c oxidase subunit VIa"/>
    <property type="match status" value="1"/>
</dbReference>
<keyword evidence="2" id="KW-0999">Mitochondrion inner membrane</keyword>